<protein>
    <recommendedName>
        <fullName evidence="1">DUF6922 domain-containing protein</fullName>
    </recommendedName>
</protein>
<dbReference type="AlphaFoldDB" id="A0A1G2ME55"/>
<evidence type="ECO:0000313" key="3">
    <source>
        <dbReference type="Proteomes" id="UP000178121"/>
    </source>
</evidence>
<sequence>MEFRQELFWDVNPENIDVEKNALYVIERVLDFGRDKEVRWVWDFYDKSLIQEVVDNPRRLRSRTKNLWRLMLQNN</sequence>
<proteinExistence type="predicted"/>
<gene>
    <name evidence="2" type="ORF">A2849_03300</name>
</gene>
<name>A0A1G2ME55_9BACT</name>
<comment type="caution">
    <text evidence="2">The sequence shown here is derived from an EMBL/GenBank/DDBJ whole genome shotgun (WGS) entry which is preliminary data.</text>
</comment>
<reference evidence="2 3" key="1">
    <citation type="journal article" date="2016" name="Nat. Commun.">
        <title>Thousands of microbial genomes shed light on interconnected biogeochemical processes in an aquifer system.</title>
        <authorList>
            <person name="Anantharaman K."/>
            <person name="Brown C.T."/>
            <person name="Hug L.A."/>
            <person name="Sharon I."/>
            <person name="Castelle C.J."/>
            <person name="Probst A.J."/>
            <person name="Thomas B.C."/>
            <person name="Singh A."/>
            <person name="Wilkins M.J."/>
            <person name="Karaoz U."/>
            <person name="Brodie E.L."/>
            <person name="Williams K.H."/>
            <person name="Hubbard S.S."/>
            <person name="Banfield J.F."/>
        </authorList>
    </citation>
    <scope>NUCLEOTIDE SEQUENCE [LARGE SCALE GENOMIC DNA]</scope>
</reference>
<dbReference type="InterPro" id="IPR053830">
    <property type="entry name" value="DUF6922"/>
</dbReference>
<evidence type="ECO:0000259" key="1">
    <source>
        <dbReference type="Pfam" id="PF21956"/>
    </source>
</evidence>
<dbReference type="Proteomes" id="UP000178121">
    <property type="component" value="Unassembled WGS sequence"/>
</dbReference>
<evidence type="ECO:0000313" key="2">
    <source>
        <dbReference type="EMBL" id="OHA21459.1"/>
    </source>
</evidence>
<accession>A0A1G2ME55</accession>
<feature type="domain" description="DUF6922" evidence="1">
    <location>
        <begin position="3"/>
        <end position="54"/>
    </location>
</feature>
<organism evidence="2 3">
    <name type="scientific">Candidatus Taylorbacteria bacterium RIFCSPHIGHO2_01_FULL_51_15</name>
    <dbReference type="NCBI Taxonomy" id="1802304"/>
    <lineage>
        <taxon>Bacteria</taxon>
        <taxon>Candidatus Tayloriibacteriota</taxon>
    </lineage>
</organism>
<dbReference type="Pfam" id="PF21956">
    <property type="entry name" value="DUF6922"/>
    <property type="match status" value="1"/>
</dbReference>
<dbReference type="EMBL" id="MHRI01000008">
    <property type="protein sequence ID" value="OHA21459.1"/>
    <property type="molecule type" value="Genomic_DNA"/>
</dbReference>